<protein>
    <submittedName>
        <fullName evidence="1">Uncharacterized protein</fullName>
    </submittedName>
</protein>
<evidence type="ECO:0000313" key="2">
    <source>
        <dbReference type="Proteomes" id="UP000076858"/>
    </source>
</evidence>
<name>A0A162PIR8_9CRUS</name>
<evidence type="ECO:0000313" key="1">
    <source>
        <dbReference type="EMBL" id="KZS18884.1"/>
    </source>
</evidence>
<organism evidence="1 2">
    <name type="scientific">Daphnia magna</name>
    <dbReference type="NCBI Taxonomy" id="35525"/>
    <lineage>
        <taxon>Eukaryota</taxon>
        <taxon>Metazoa</taxon>
        <taxon>Ecdysozoa</taxon>
        <taxon>Arthropoda</taxon>
        <taxon>Crustacea</taxon>
        <taxon>Branchiopoda</taxon>
        <taxon>Diplostraca</taxon>
        <taxon>Cladocera</taxon>
        <taxon>Anomopoda</taxon>
        <taxon>Daphniidae</taxon>
        <taxon>Daphnia</taxon>
    </lineage>
</organism>
<reference evidence="1 2" key="1">
    <citation type="submission" date="2016-03" db="EMBL/GenBank/DDBJ databases">
        <title>EvidentialGene: Evidence-directed Construction of Genes on Genomes.</title>
        <authorList>
            <person name="Gilbert D.G."/>
            <person name="Choi J.-H."/>
            <person name="Mockaitis K."/>
            <person name="Colbourne J."/>
            <person name="Pfrender M."/>
        </authorList>
    </citation>
    <scope>NUCLEOTIDE SEQUENCE [LARGE SCALE GENOMIC DNA]</scope>
    <source>
        <strain evidence="1 2">Xinb3</strain>
        <tissue evidence="1">Complete organism</tissue>
    </source>
</reference>
<keyword evidence="2" id="KW-1185">Reference proteome</keyword>
<comment type="caution">
    <text evidence="1">The sequence shown here is derived from an EMBL/GenBank/DDBJ whole genome shotgun (WGS) entry which is preliminary data.</text>
</comment>
<dbReference type="EMBL" id="LRGB01000512">
    <property type="protein sequence ID" value="KZS18884.1"/>
    <property type="molecule type" value="Genomic_DNA"/>
</dbReference>
<gene>
    <name evidence="1" type="ORF">APZ42_015490</name>
</gene>
<accession>A0A162PIR8</accession>
<dbReference type="AlphaFoldDB" id="A0A162PIR8"/>
<sequence>MDRSRGIKKQNKCDSLVSKLGKISCILFFDEFPTGVFCCCCCCLFFSR</sequence>
<proteinExistence type="predicted"/>
<dbReference type="Proteomes" id="UP000076858">
    <property type="component" value="Unassembled WGS sequence"/>
</dbReference>